<dbReference type="Gene3D" id="3.40.50.300">
    <property type="entry name" value="P-loop containing nucleotide triphosphate hydrolases"/>
    <property type="match status" value="1"/>
</dbReference>
<dbReference type="SUPFAM" id="SSF48452">
    <property type="entry name" value="TPR-like"/>
    <property type="match status" value="1"/>
</dbReference>
<evidence type="ECO:0008006" key="3">
    <source>
        <dbReference type="Google" id="ProtNLM"/>
    </source>
</evidence>
<dbReference type="CDD" id="cd21037">
    <property type="entry name" value="MLKL_NTD"/>
    <property type="match status" value="1"/>
</dbReference>
<dbReference type="Gene3D" id="1.25.40.10">
    <property type="entry name" value="Tetratricopeptide repeat domain"/>
    <property type="match status" value="1"/>
</dbReference>
<dbReference type="EMBL" id="JACAZH010000003">
    <property type="protein sequence ID" value="KAF7373194.1"/>
    <property type="molecule type" value="Genomic_DNA"/>
</dbReference>
<sequence length="895" mass="99484">MYALEGGKALAETLKNVSHLIPLPFLSSFVSVGIKILEACQKASAIEENVKDIQERVYSIMLVVVNSTMASNERASVELHEQIEKFQLVLDGILTDLDKIKEQRKLLLLIFRDLNKDRVNRCVGRLAEALDNFRLASQLRLETSQIRVEDLVAKIKADSANLIMRHIPDRIYRPRTTYSMGVNPLLTTSSPFSAAKRHRGCASPGSGGMGKTSVALAVAEHAVVENIFSKEYVFWVPCIEAKSPDLLRRILYAQLRITAKSYDSLEPLVDDLDASKQRRLLLLDNFETPWLSGSGKDQAEIGDILIRLAKLSYIALLVTMTSGFSPGHIQWQHRALQALDANAARNVFRTKYRDAADGLELSTGPELDELLTAIGYIPLAITLMAACGGHQRTSPAALLREWESAGTRMMAGDETRSMDETIHLSMERSVVKSNPEALTLLAVLSMLPAGTTGQNLSWWAPTVTSLSAAVGTLRKAALIEFEGDGYFETSRIFVRPTIQSYMSHQDRIPAEVRNQVYDACYDFVLHHKSIPDDHQFKSDLEAIASEEINVQGLLMEIPVDAPRLNAVDALIAFSLYQSWTKPSTVVASHALEVALAVYNDPHVVNHDAAARRVAAAYQSLGKSLFMLDRHDEACPYFEEAAARFKNLPSGPDLHCTGEASMELLITWFFIRTKSSSELESLAQEAQAHLSYDETDEYHVARGLLGFGHFLRWSCRRDEALETLSAAKAIFEHLGCPASTAECLYNMARAYAGQGHTTEALSAIKDALKNADQSGEVYMIWHTQIAMIKFLVVQRSYQEASTIFPRFLSLSQATGSPLTIGQGLELLGYNSAAMMDLPRARGAYEGAQIQFIKIKSTMIGRAGVDRCSENLRRLENITEMDEGKFFEMMTPKPWYW</sequence>
<gene>
    <name evidence="1" type="ORF">MSAN_00528000</name>
</gene>
<evidence type="ECO:0000313" key="1">
    <source>
        <dbReference type="EMBL" id="KAF7373194.1"/>
    </source>
</evidence>
<dbReference type="Pfam" id="PF13424">
    <property type="entry name" value="TPR_12"/>
    <property type="match status" value="1"/>
</dbReference>
<proteinExistence type="predicted"/>
<dbReference type="OrthoDB" id="1534087at2759"/>
<name>A0A8H7DF59_9AGAR</name>
<keyword evidence="2" id="KW-1185">Reference proteome</keyword>
<reference evidence="1" key="1">
    <citation type="submission" date="2020-05" db="EMBL/GenBank/DDBJ databases">
        <title>Mycena genomes resolve the evolution of fungal bioluminescence.</title>
        <authorList>
            <person name="Tsai I.J."/>
        </authorList>
    </citation>
    <scope>NUCLEOTIDE SEQUENCE</scope>
    <source>
        <strain evidence="1">160909Yilan</strain>
    </source>
</reference>
<accession>A0A8H7DF59</accession>
<dbReference type="InterPro" id="IPR059179">
    <property type="entry name" value="MLKL-like_MCAfunc"/>
</dbReference>
<dbReference type="AlphaFoldDB" id="A0A8H7DF59"/>
<comment type="caution">
    <text evidence="1">The sequence shown here is derived from an EMBL/GenBank/DDBJ whole genome shotgun (WGS) entry which is preliminary data.</text>
</comment>
<dbReference type="SUPFAM" id="SSF52540">
    <property type="entry name" value="P-loop containing nucleoside triphosphate hydrolases"/>
    <property type="match status" value="1"/>
</dbReference>
<evidence type="ECO:0000313" key="2">
    <source>
        <dbReference type="Proteomes" id="UP000623467"/>
    </source>
</evidence>
<dbReference type="Proteomes" id="UP000623467">
    <property type="component" value="Unassembled WGS sequence"/>
</dbReference>
<dbReference type="InterPro" id="IPR027417">
    <property type="entry name" value="P-loop_NTPase"/>
</dbReference>
<dbReference type="InterPro" id="IPR011990">
    <property type="entry name" value="TPR-like_helical_dom_sf"/>
</dbReference>
<dbReference type="Pfam" id="PF13374">
    <property type="entry name" value="TPR_10"/>
    <property type="match status" value="1"/>
</dbReference>
<dbReference type="InterPro" id="IPR019734">
    <property type="entry name" value="TPR_rpt"/>
</dbReference>
<dbReference type="Gene3D" id="1.20.930.20">
    <property type="entry name" value="Adaptor protein Cbl, N-terminal domain"/>
    <property type="match status" value="1"/>
</dbReference>
<dbReference type="InterPro" id="IPR036537">
    <property type="entry name" value="Adaptor_Cbl_N_dom_sf"/>
</dbReference>
<dbReference type="SMART" id="SM00028">
    <property type="entry name" value="TPR"/>
    <property type="match status" value="3"/>
</dbReference>
<protein>
    <recommendedName>
        <fullName evidence="3">NB-ARC domain-containing protein</fullName>
    </recommendedName>
</protein>
<dbReference type="GO" id="GO:0007166">
    <property type="term" value="P:cell surface receptor signaling pathway"/>
    <property type="evidence" value="ECO:0007669"/>
    <property type="project" value="InterPro"/>
</dbReference>
<organism evidence="1 2">
    <name type="scientific">Mycena sanguinolenta</name>
    <dbReference type="NCBI Taxonomy" id="230812"/>
    <lineage>
        <taxon>Eukaryota</taxon>
        <taxon>Fungi</taxon>
        <taxon>Dikarya</taxon>
        <taxon>Basidiomycota</taxon>
        <taxon>Agaricomycotina</taxon>
        <taxon>Agaricomycetes</taxon>
        <taxon>Agaricomycetidae</taxon>
        <taxon>Agaricales</taxon>
        <taxon>Marasmiineae</taxon>
        <taxon>Mycenaceae</taxon>
        <taxon>Mycena</taxon>
    </lineage>
</organism>